<reference evidence="1" key="1">
    <citation type="submission" date="2021-08" db="EMBL/GenBank/DDBJ databases">
        <title>Novel anaerobic bacterium isolated from sea squirt in East Sea, Republic of Korea.</title>
        <authorList>
            <person name="Nguyen T.H."/>
            <person name="Li Z."/>
            <person name="Lee Y.-J."/>
            <person name="Ko J."/>
            <person name="Kim S.-G."/>
        </authorList>
    </citation>
    <scope>NUCLEOTIDE SEQUENCE</scope>
    <source>
        <strain evidence="1">KCTC 25031</strain>
    </source>
</reference>
<proteinExistence type="predicted"/>
<organism evidence="1 2">
    <name type="scientific">Halosquirtibacter laminarini</name>
    <dbReference type="NCBI Taxonomy" id="3374600"/>
    <lineage>
        <taxon>Bacteria</taxon>
        <taxon>Pseudomonadati</taxon>
        <taxon>Bacteroidota</taxon>
        <taxon>Bacteroidia</taxon>
        <taxon>Marinilabiliales</taxon>
        <taxon>Prolixibacteraceae</taxon>
        <taxon>Halosquirtibacter</taxon>
    </lineage>
</organism>
<evidence type="ECO:0000313" key="1">
    <source>
        <dbReference type="EMBL" id="QZE12864.1"/>
    </source>
</evidence>
<dbReference type="Proteomes" id="UP000826212">
    <property type="component" value="Chromosome"/>
</dbReference>
<gene>
    <name evidence="1" type="ORF">K4L44_09715</name>
</gene>
<sequence length="259" mass="29141">MKQSAIKKHPIEVTLYRNATMRIKHFGIHILTDPMLSDKATFMSFVTPEQNLNPTVDLPMPLDRIIEGIDMVLISHLHPDHFDAKAMEVLPKTLPIVCSKDDSNAIKEMGFIEVIGIEDSTTWRGIRFTKTGGKHGVDELKDQLGEVVGFVLEAPGYETLYWVGDCILDNQIRKNIHKYNPKIIITHSGGAIYLGEHQILMNGDDTIEIAKQVPDAKIIAVHLDALDHCLESRTTLKTKVKEQEVKNIYIPLDGQKLTL</sequence>
<name>A0AC61NQT1_9BACT</name>
<accession>A0AC61NQT1</accession>
<keyword evidence="2" id="KW-1185">Reference proteome</keyword>
<evidence type="ECO:0000313" key="2">
    <source>
        <dbReference type="Proteomes" id="UP000826212"/>
    </source>
</evidence>
<protein>
    <submittedName>
        <fullName evidence="1">MBL fold metallo-hydrolase</fullName>
    </submittedName>
</protein>
<dbReference type="EMBL" id="CP081303">
    <property type="protein sequence ID" value="QZE12864.1"/>
    <property type="molecule type" value="Genomic_DNA"/>
</dbReference>